<evidence type="ECO:0000256" key="4">
    <source>
        <dbReference type="ARBA" id="ARBA00022723"/>
    </source>
</evidence>
<evidence type="ECO:0000256" key="5">
    <source>
        <dbReference type="ARBA" id="ARBA00022741"/>
    </source>
</evidence>
<keyword evidence="10" id="KW-1185">Reference proteome</keyword>
<feature type="binding site" evidence="8">
    <location>
        <position position="114"/>
    </location>
    <ligand>
        <name>ATP</name>
        <dbReference type="ChEBI" id="CHEBI:30616"/>
    </ligand>
</feature>
<reference evidence="9 10" key="1">
    <citation type="submission" date="2023-07" db="EMBL/GenBank/DDBJ databases">
        <title>Genomic Encyclopedia of Type Strains, Phase IV (KMG-IV): sequencing the most valuable type-strain genomes for metagenomic binning, comparative biology and taxonomic classification.</title>
        <authorList>
            <person name="Goeker M."/>
        </authorList>
    </citation>
    <scope>NUCLEOTIDE SEQUENCE [LARGE SCALE GENOMIC DNA]</scope>
    <source>
        <strain evidence="9 10">DSM 19619</strain>
    </source>
</reference>
<keyword evidence="8" id="KW-0464">Manganese</keyword>
<keyword evidence="3 8" id="KW-0548">Nucleotidyltransferase</keyword>
<comment type="similarity">
    <text evidence="1 8">Belongs to the SELO family.</text>
</comment>
<proteinExistence type="inferred from homology"/>
<keyword evidence="2 8" id="KW-0808">Transferase</keyword>
<evidence type="ECO:0000313" key="10">
    <source>
        <dbReference type="Proteomes" id="UP001242480"/>
    </source>
</evidence>
<dbReference type="Pfam" id="PF02696">
    <property type="entry name" value="SelO"/>
    <property type="match status" value="1"/>
</dbReference>
<feature type="binding site" evidence="8">
    <location>
        <position position="263"/>
    </location>
    <ligand>
        <name>Mg(2+)</name>
        <dbReference type="ChEBI" id="CHEBI:18420"/>
    </ligand>
</feature>
<evidence type="ECO:0000313" key="9">
    <source>
        <dbReference type="EMBL" id="MDQ0471532.1"/>
    </source>
</evidence>
<evidence type="ECO:0000256" key="8">
    <source>
        <dbReference type="HAMAP-Rule" id="MF_00692"/>
    </source>
</evidence>
<dbReference type="EMBL" id="JAUSVX010000009">
    <property type="protein sequence ID" value="MDQ0471532.1"/>
    <property type="molecule type" value="Genomic_DNA"/>
</dbReference>
<dbReference type="PANTHER" id="PTHR32057">
    <property type="entry name" value="PROTEIN ADENYLYLTRANSFERASE SELO, MITOCHONDRIAL"/>
    <property type="match status" value="1"/>
</dbReference>
<keyword evidence="5 8" id="KW-0547">Nucleotide-binding</keyword>
<feature type="binding site" evidence="8">
    <location>
        <position position="263"/>
    </location>
    <ligand>
        <name>ATP</name>
        <dbReference type="ChEBI" id="CHEBI:30616"/>
    </ligand>
</feature>
<evidence type="ECO:0000256" key="1">
    <source>
        <dbReference type="ARBA" id="ARBA00009747"/>
    </source>
</evidence>
<comment type="caution">
    <text evidence="9">The sequence shown here is derived from an EMBL/GenBank/DDBJ whole genome shotgun (WGS) entry which is preliminary data.</text>
</comment>
<keyword evidence="6 8" id="KW-0067">ATP-binding</keyword>
<accession>A0ABU0JB81</accession>
<dbReference type="PANTHER" id="PTHR32057:SF14">
    <property type="entry name" value="PROTEIN ADENYLYLTRANSFERASE SELO, MITOCHONDRIAL"/>
    <property type="match status" value="1"/>
</dbReference>
<comment type="catalytic activity">
    <reaction evidence="8">
        <text>L-tyrosyl-[protein] + ATP = O-(5'-adenylyl)-L-tyrosyl-[protein] + diphosphate</text>
        <dbReference type="Rhea" id="RHEA:54288"/>
        <dbReference type="Rhea" id="RHEA-COMP:10136"/>
        <dbReference type="Rhea" id="RHEA-COMP:13846"/>
        <dbReference type="ChEBI" id="CHEBI:30616"/>
        <dbReference type="ChEBI" id="CHEBI:33019"/>
        <dbReference type="ChEBI" id="CHEBI:46858"/>
        <dbReference type="ChEBI" id="CHEBI:83624"/>
        <dbReference type="EC" id="2.7.7.108"/>
    </reaction>
</comment>
<keyword evidence="7 8" id="KW-0460">Magnesium</keyword>
<dbReference type="NCBIfam" id="NF000658">
    <property type="entry name" value="PRK00029.1"/>
    <property type="match status" value="1"/>
</dbReference>
<feature type="binding site" evidence="8">
    <location>
        <position position="91"/>
    </location>
    <ligand>
        <name>ATP</name>
        <dbReference type="ChEBI" id="CHEBI:30616"/>
    </ligand>
</feature>
<dbReference type="Proteomes" id="UP001242480">
    <property type="component" value="Unassembled WGS sequence"/>
</dbReference>
<evidence type="ECO:0000256" key="6">
    <source>
        <dbReference type="ARBA" id="ARBA00022840"/>
    </source>
</evidence>
<feature type="binding site" evidence="8">
    <location>
        <position position="254"/>
    </location>
    <ligand>
        <name>Mg(2+)</name>
        <dbReference type="ChEBI" id="CHEBI:18420"/>
    </ligand>
</feature>
<comment type="catalytic activity">
    <reaction evidence="8">
        <text>L-histidyl-[protein] + UTP = N(tele)-(5'-uridylyl)-L-histidyl-[protein] + diphosphate</text>
        <dbReference type="Rhea" id="RHEA:83891"/>
        <dbReference type="Rhea" id="RHEA-COMP:9745"/>
        <dbReference type="Rhea" id="RHEA-COMP:20239"/>
        <dbReference type="ChEBI" id="CHEBI:29979"/>
        <dbReference type="ChEBI" id="CHEBI:33019"/>
        <dbReference type="ChEBI" id="CHEBI:46398"/>
        <dbReference type="ChEBI" id="CHEBI:233474"/>
    </reaction>
</comment>
<comment type="catalytic activity">
    <reaction evidence="8">
        <text>L-seryl-[protein] + UTP = O-(5'-uridylyl)-L-seryl-[protein] + diphosphate</text>
        <dbReference type="Rhea" id="RHEA:64604"/>
        <dbReference type="Rhea" id="RHEA-COMP:9863"/>
        <dbReference type="Rhea" id="RHEA-COMP:16635"/>
        <dbReference type="ChEBI" id="CHEBI:29999"/>
        <dbReference type="ChEBI" id="CHEBI:33019"/>
        <dbReference type="ChEBI" id="CHEBI:46398"/>
        <dbReference type="ChEBI" id="CHEBI:156051"/>
    </reaction>
</comment>
<gene>
    <name evidence="8" type="primary">ydiU</name>
    <name evidence="8" type="synonym">selO</name>
    <name evidence="9" type="ORF">QO011_004557</name>
</gene>
<feature type="binding site" evidence="8">
    <location>
        <position position="93"/>
    </location>
    <ligand>
        <name>ATP</name>
        <dbReference type="ChEBI" id="CHEBI:30616"/>
    </ligand>
</feature>
<comment type="catalytic activity">
    <reaction evidence="8">
        <text>L-seryl-[protein] + ATP = 3-O-(5'-adenylyl)-L-seryl-[protein] + diphosphate</text>
        <dbReference type="Rhea" id="RHEA:58120"/>
        <dbReference type="Rhea" id="RHEA-COMP:9863"/>
        <dbReference type="Rhea" id="RHEA-COMP:15073"/>
        <dbReference type="ChEBI" id="CHEBI:29999"/>
        <dbReference type="ChEBI" id="CHEBI:30616"/>
        <dbReference type="ChEBI" id="CHEBI:33019"/>
        <dbReference type="ChEBI" id="CHEBI:142516"/>
        <dbReference type="EC" id="2.7.7.108"/>
    </reaction>
</comment>
<dbReference type="HAMAP" id="MF_00692">
    <property type="entry name" value="SelO"/>
    <property type="match status" value="1"/>
</dbReference>
<evidence type="ECO:0000256" key="7">
    <source>
        <dbReference type="ARBA" id="ARBA00022842"/>
    </source>
</evidence>
<feature type="active site" description="Proton acceptor" evidence="8">
    <location>
        <position position="253"/>
    </location>
</feature>
<protein>
    <recommendedName>
        <fullName evidence="8">Protein nucleotidyltransferase YdiU</fullName>
        <ecNumber evidence="8">2.7.7.-</ecNumber>
    </recommendedName>
    <alternativeName>
        <fullName evidence="8">Protein adenylyltransferase YdiU</fullName>
        <ecNumber evidence="8">2.7.7.108</ecNumber>
    </alternativeName>
    <alternativeName>
        <fullName evidence="8">Protein uridylyltransferase YdiU</fullName>
        <ecNumber evidence="8">2.7.7.-</ecNumber>
    </alternativeName>
</protein>
<organism evidence="9 10">
    <name type="scientific">Labrys wisconsinensis</name>
    <dbReference type="NCBI Taxonomy" id="425677"/>
    <lineage>
        <taxon>Bacteria</taxon>
        <taxon>Pseudomonadati</taxon>
        <taxon>Pseudomonadota</taxon>
        <taxon>Alphaproteobacteria</taxon>
        <taxon>Hyphomicrobiales</taxon>
        <taxon>Xanthobacteraceae</taxon>
        <taxon>Labrys</taxon>
    </lineage>
</organism>
<sequence length="495" mass="53230">MTASGMQIAFDNSYARLPGAFHARVAPTPVATPRLVKLNLGLARELGLDPDWLASPEGVEMLAGKRVPEGAEPIAAAYAGHQFGVFVPQLGDGRAILLGEVVDRAGRRRDIQLKGSGPTPFSRRGDGRAALGPVLREYIVSEAMAALGIPTTRALAAATTGEWVRRETALPGAVLTRVAASHIRVGTFQFFAARGDTDSLRRLADHVIERHYPEAAAAERPVLALFEAVMARQAALVVRWMLVGFIHGVMNTDNMSIAGETIDYGPCAFMDAYDPATVFSSIDERGRYAYANQPGIAQWNLARLAECLLPLIDENQDTAVALAEAALGRFGEAFNPAYLAGLRAKLGLTTEVEGDLALARDLFERMTAGKADFTLTFRRLCDAAAGPDGDGPVRVLFADPAAYDAWAQRWRARLAAEGGDAAARRSAMRAVNPAFIPRNHRVEAVIEAAVERADFGPFEELVQVLSAPCEDQPAFAAYAEPPAPDERVYRTFCGT</sequence>
<evidence type="ECO:0000256" key="3">
    <source>
        <dbReference type="ARBA" id="ARBA00022695"/>
    </source>
</evidence>
<feature type="binding site" evidence="8">
    <location>
        <position position="94"/>
    </location>
    <ligand>
        <name>ATP</name>
        <dbReference type="ChEBI" id="CHEBI:30616"/>
    </ligand>
</feature>
<evidence type="ECO:0000256" key="2">
    <source>
        <dbReference type="ARBA" id="ARBA00022679"/>
    </source>
</evidence>
<feature type="binding site" evidence="8">
    <location>
        <position position="126"/>
    </location>
    <ligand>
        <name>ATP</name>
        <dbReference type="ChEBI" id="CHEBI:30616"/>
    </ligand>
</feature>
<dbReference type="InterPro" id="IPR003846">
    <property type="entry name" value="SelO"/>
</dbReference>
<comment type="catalytic activity">
    <reaction evidence="8">
        <text>L-threonyl-[protein] + ATP = 3-O-(5'-adenylyl)-L-threonyl-[protein] + diphosphate</text>
        <dbReference type="Rhea" id="RHEA:54292"/>
        <dbReference type="Rhea" id="RHEA-COMP:11060"/>
        <dbReference type="Rhea" id="RHEA-COMP:13847"/>
        <dbReference type="ChEBI" id="CHEBI:30013"/>
        <dbReference type="ChEBI" id="CHEBI:30616"/>
        <dbReference type="ChEBI" id="CHEBI:33019"/>
        <dbReference type="ChEBI" id="CHEBI:138113"/>
        <dbReference type="EC" id="2.7.7.108"/>
    </reaction>
</comment>
<comment type="function">
    <text evidence="8">Nucleotidyltransferase involved in the post-translational modification of proteins. It can catalyze the addition of adenosine monophosphate (AMP) or uridine monophosphate (UMP) to a protein, resulting in modifications known as AMPylation and UMPylation.</text>
</comment>
<keyword evidence="4 8" id="KW-0479">Metal-binding</keyword>
<comment type="catalytic activity">
    <reaction evidence="8">
        <text>L-tyrosyl-[protein] + UTP = O-(5'-uridylyl)-L-tyrosyl-[protein] + diphosphate</text>
        <dbReference type="Rhea" id="RHEA:83887"/>
        <dbReference type="Rhea" id="RHEA-COMP:10136"/>
        <dbReference type="Rhea" id="RHEA-COMP:20238"/>
        <dbReference type="ChEBI" id="CHEBI:33019"/>
        <dbReference type="ChEBI" id="CHEBI:46398"/>
        <dbReference type="ChEBI" id="CHEBI:46858"/>
        <dbReference type="ChEBI" id="CHEBI:90602"/>
    </reaction>
</comment>
<dbReference type="RefSeq" id="WP_307276857.1">
    <property type="nucleotide sequence ID" value="NZ_JAUSVX010000009.1"/>
</dbReference>
<feature type="binding site" evidence="8">
    <location>
        <position position="177"/>
    </location>
    <ligand>
        <name>ATP</name>
        <dbReference type="ChEBI" id="CHEBI:30616"/>
    </ligand>
</feature>
<feature type="binding site" evidence="8">
    <location>
        <position position="184"/>
    </location>
    <ligand>
        <name>ATP</name>
        <dbReference type="ChEBI" id="CHEBI:30616"/>
    </ligand>
</feature>
<feature type="binding site" evidence="8">
    <location>
        <position position="127"/>
    </location>
    <ligand>
        <name>ATP</name>
        <dbReference type="ChEBI" id="CHEBI:30616"/>
    </ligand>
</feature>
<dbReference type="EC" id="2.7.7.108" evidence="8"/>
<name>A0ABU0JB81_9HYPH</name>
<comment type="cofactor">
    <cofactor evidence="8">
        <name>Mg(2+)</name>
        <dbReference type="ChEBI" id="CHEBI:18420"/>
    </cofactor>
    <cofactor evidence="8">
        <name>Mn(2+)</name>
        <dbReference type="ChEBI" id="CHEBI:29035"/>
    </cofactor>
</comment>
<dbReference type="EC" id="2.7.7.-" evidence="8"/>